<dbReference type="CDD" id="cd03214">
    <property type="entry name" value="ABC_Iron-Siderophores_B12_Hemin"/>
    <property type="match status" value="1"/>
</dbReference>
<proteinExistence type="predicted"/>
<organism evidence="11 12">
    <name type="scientific">Olsenella porci</name>
    <dbReference type="NCBI Taxonomy" id="2652279"/>
    <lineage>
        <taxon>Bacteria</taxon>
        <taxon>Bacillati</taxon>
        <taxon>Actinomycetota</taxon>
        <taxon>Coriobacteriia</taxon>
        <taxon>Coriobacteriales</taxon>
        <taxon>Atopobiaceae</taxon>
        <taxon>Olsenella</taxon>
    </lineage>
</organism>
<keyword evidence="6 11" id="KW-0067">ATP-binding</keyword>
<keyword evidence="3" id="KW-1003">Cell membrane</keyword>
<evidence type="ECO:0000256" key="4">
    <source>
        <dbReference type="ARBA" id="ARBA00022496"/>
    </source>
</evidence>
<dbReference type="SUPFAM" id="SSF52540">
    <property type="entry name" value="P-loop containing nucleoside triphosphate hydrolases"/>
    <property type="match status" value="1"/>
</dbReference>
<keyword evidence="4" id="KW-0410">Iron transport</keyword>
<feature type="domain" description="ABC transporter" evidence="10">
    <location>
        <begin position="2"/>
        <end position="235"/>
    </location>
</feature>
<dbReference type="Pfam" id="PF00005">
    <property type="entry name" value="ABC_tran"/>
    <property type="match status" value="1"/>
</dbReference>
<dbReference type="RefSeq" id="WP_154435213.1">
    <property type="nucleotide sequence ID" value="NZ_VUNC01000004.1"/>
</dbReference>
<accession>A0A6N7XBN7</accession>
<dbReference type="InterPro" id="IPR027417">
    <property type="entry name" value="P-loop_NTPase"/>
</dbReference>
<sequence>MISVSGLSFRRDGGFTLRVDSLQAADGQVCALVGKNGCGKSTLLRCLAGILPYEGSALVDGREVRGLGHRERARRLAYLPQDPGCPHMDVRTLVSHGRYATLGAVRTMGERDRALVRRAMGLTGVWQLRDRWLSDVSGGELQLAYIAMVVAQDSGTLLLDEPSAHLDALRCRELADLLRRLAGEGLAVVVATHDVEAAFSSSDQVCLMAEGDVVARGTPEEVAASGRVPQALGVGVERQEGPGLLWGYALTRT</sequence>
<evidence type="ECO:0000256" key="9">
    <source>
        <dbReference type="ARBA" id="ARBA00023136"/>
    </source>
</evidence>
<evidence type="ECO:0000313" key="12">
    <source>
        <dbReference type="Proteomes" id="UP000469325"/>
    </source>
</evidence>
<protein>
    <submittedName>
        <fullName evidence="11">ABC transporter ATP-binding protein</fullName>
    </submittedName>
</protein>
<evidence type="ECO:0000313" key="11">
    <source>
        <dbReference type="EMBL" id="MST72757.1"/>
    </source>
</evidence>
<dbReference type="GO" id="GO:0006826">
    <property type="term" value="P:iron ion transport"/>
    <property type="evidence" value="ECO:0007669"/>
    <property type="project" value="UniProtKB-KW"/>
</dbReference>
<reference evidence="11 12" key="1">
    <citation type="submission" date="2019-08" db="EMBL/GenBank/DDBJ databases">
        <title>In-depth cultivation of the pig gut microbiome towards novel bacterial diversity and tailored functional studies.</title>
        <authorList>
            <person name="Wylensek D."/>
            <person name="Hitch T.C.A."/>
            <person name="Clavel T."/>
        </authorList>
    </citation>
    <scope>NUCLEOTIDE SEQUENCE [LARGE SCALE GENOMIC DNA]</scope>
    <source>
        <strain evidence="11 12">CA-Schmier-601-WT-1</strain>
    </source>
</reference>
<evidence type="ECO:0000256" key="3">
    <source>
        <dbReference type="ARBA" id="ARBA00022475"/>
    </source>
</evidence>
<keyword evidence="8" id="KW-0406">Ion transport</keyword>
<dbReference type="InterPro" id="IPR003593">
    <property type="entry name" value="AAA+_ATPase"/>
</dbReference>
<dbReference type="PANTHER" id="PTHR42771:SF2">
    <property type="entry name" value="IRON(3+)-HYDROXAMATE IMPORT ATP-BINDING PROTEIN FHUC"/>
    <property type="match status" value="1"/>
</dbReference>
<evidence type="ECO:0000256" key="2">
    <source>
        <dbReference type="ARBA" id="ARBA00022448"/>
    </source>
</evidence>
<dbReference type="GO" id="GO:0005524">
    <property type="term" value="F:ATP binding"/>
    <property type="evidence" value="ECO:0007669"/>
    <property type="project" value="UniProtKB-KW"/>
</dbReference>
<dbReference type="EMBL" id="VUNC01000004">
    <property type="protein sequence ID" value="MST72757.1"/>
    <property type="molecule type" value="Genomic_DNA"/>
</dbReference>
<dbReference type="PANTHER" id="PTHR42771">
    <property type="entry name" value="IRON(3+)-HYDROXAMATE IMPORT ATP-BINDING PROTEIN FHUC"/>
    <property type="match status" value="1"/>
</dbReference>
<comment type="caution">
    <text evidence="11">The sequence shown here is derived from an EMBL/GenBank/DDBJ whole genome shotgun (WGS) entry which is preliminary data.</text>
</comment>
<dbReference type="GO" id="GO:0016887">
    <property type="term" value="F:ATP hydrolysis activity"/>
    <property type="evidence" value="ECO:0007669"/>
    <property type="project" value="InterPro"/>
</dbReference>
<dbReference type="AlphaFoldDB" id="A0A6N7XBN7"/>
<keyword evidence="5" id="KW-0547">Nucleotide-binding</keyword>
<dbReference type="InterPro" id="IPR051535">
    <property type="entry name" value="Siderophore_ABC-ATPase"/>
</dbReference>
<keyword evidence="2" id="KW-0813">Transport</keyword>
<keyword evidence="7" id="KW-0408">Iron</keyword>
<dbReference type="InterPro" id="IPR003439">
    <property type="entry name" value="ABC_transporter-like_ATP-bd"/>
</dbReference>
<dbReference type="SMART" id="SM00382">
    <property type="entry name" value="AAA"/>
    <property type="match status" value="1"/>
</dbReference>
<gene>
    <name evidence="11" type="ORF">FYJ68_06520</name>
</gene>
<comment type="subcellular location">
    <subcellularLocation>
        <location evidence="1">Cell membrane</location>
        <topology evidence="1">Peripheral membrane protein</topology>
    </subcellularLocation>
</comment>
<name>A0A6N7XBN7_9ACTN</name>
<evidence type="ECO:0000256" key="1">
    <source>
        <dbReference type="ARBA" id="ARBA00004202"/>
    </source>
</evidence>
<evidence type="ECO:0000256" key="6">
    <source>
        <dbReference type="ARBA" id="ARBA00022840"/>
    </source>
</evidence>
<keyword evidence="9" id="KW-0472">Membrane</keyword>
<evidence type="ECO:0000256" key="5">
    <source>
        <dbReference type="ARBA" id="ARBA00022741"/>
    </source>
</evidence>
<keyword evidence="12" id="KW-1185">Reference proteome</keyword>
<evidence type="ECO:0000259" key="10">
    <source>
        <dbReference type="PROSITE" id="PS50893"/>
    </source>
</evidence>
<dbReference type="PROSITE" id="PS50893">
    <property type="entry name" value="ABC_TRANSPORTER_2"/>
    <property type="match status" value="1"/>
</dbReference>
<evidence type="ECO:0000256" key="8">
    <source>
        <dbReference type="ARBA" id="ARBA00023065"/>
    </source>
</evidence>
<evidence type="ECO:0000256" key="7">
    <source>
        <dbReference type="ARBA" id="ARBA00023004"/>
    </source>
</evidence>
<dbReference type="Gene3D" id="3.40.50.300">
    <property type="entry name" value="P-loop containing nucleotide triphosphate hydrolases"/>
    <property type="match status" value="1"/>
</dbReference>
<dbReference type="GO" id="GO:0005886">
    <property type="term" value="C:plasma membrane"/>
    <property type="evidence" value="ECO:0007669"/>
    <property type="project" value="UniProtKB-SubCell"/>
</dbReference>
<dbReference type="Proteomes" id="UP000469325">
    <property type="component" value="Unassembled WGS sequence"/>
</dbReference>